<evidence type="ECO:0000313" key="1">
    <source>
        <dbReference type="EMBL" id="KAK2178786.1"/>
    </source>
</evidence>
<dbReference type="EMBL" id="JAODUO010000528">
    <property type="protein sequence ID" value="KAK2178786.1"/>
    <property type="molecule type" value="Genomic_DNA"/>
</dbReference>
<keyword evidence="2" id="KW-1185">Reference proteome</keyword>
<proteinExistence type="predicted"/>
<dbReference type="Proteomes" id="UP001209878">
    <property type="component" value="Unassembled WGS sequence"/>
</dbReference>
<gene>
    <name evidence="1" type="ORF">NP493_530g01042</name>
</gene>
<dbReference type="AlphaFoldDB" id="A0AAD9KWQ9"/>
<accession>A0AAD9KWQ9</accession>
<protein>
    <submittedName>
        <fullName evidence="1">Uncharacterized protein</fullName>
    </submittedName>
</protein>
<organism evidence="1 2">
    <name type="scientific">Ridgeia piscesae</name>
    <name type="common">Tubeworm</name>
    <dbReference type="NCBI Taxonomy" id="27915"/>
    <lineage>
        <taxon>Eukaryota</taxon>
        <taxon>Metazoa</taxon>
        <taxon>Spiralia</taxon>
        <taxon>Lophotrochozoa</taxon>
        <taxon>Annelida</taxon>
        <taxon>Polychaeta</taxon>
        <taxon>Sedentaria</taxon>
        <taxon>Canalipalpata</taxon>
        <taxon>Sabellida</taxon>
        <taxon>Siboglinidae</taxon>
        <taxon>Ridgeia</taxon>
    </lineage>
</organism>
<sequence length="75" mass="8737">MSVQVSNICRAAYSILYCQNTNKSDNCSMKDSLVLCVRRGDQRIMTGTLQQLHWLPMKYCFEHKLLVNVFRALHD</sequence>
<reference evidence="1" key="1">
    <citation type="journal article" date="2023" name="Mol. Biol. Evol.">
        <title>Third-Generation Sequencing Reveals the Adaptive Role of the Epigenome in Three Deep-Sea Polychaetes.</title>
        <authorList>
            <person name="Perez M."/>
            <person name="Aroh O."/>
            <person name="Sun Y."/>
            <person name="Lan Y."/>
            <person name="Juniper S.K."/>
            <person name="Young C.R."/>
            <person name="Angers B."/>
            <person name="Qian P.Y."/>
        </authorList>
    </citation>
    <scope>NUCLEOTIDE SEQUENCE</scope>
    <source>
        <strain evidence="1">R07B-5</strain>
    </source>
</reference>
<name>A0AAD9KWQ9_RIDPI</name>
<comment type="caution">
    <text evidence="1">The sequence shown here is derived from an EMBL/GenBank/DDBJ whole genome shotgun (WGS) entry which is preliminary data.</text>
</comment>
<evidence type="ECO:0000313" key="2">
    <source>
        <dbReference type="Proteomes" id="UP001209878"/>
    </source>
</evidence>